<comment type="similarity">
    <text evidence="2">Belongs to the CobT family.</text>
</comment>
<dbReference type="InterPro" id="IPR023195">
    <property type="entry name" value="Nict_dMeBzImd_PRibTrfase_N"/>
</dbReference>
<evidence type="ECO:0000256" key="8">
    <source>
        <dbReference type="ARBA" id="ARBA00030686"/>
    </source>
</evidence>
<keyword evidence="11" id="KW-1185">Reference proteome</keyword>
<evidence type="ECO:0000256" key="5">
    <source>
        <dbReference type="ARBA" id="ARBA00022573"/>
    </source>
</evidence>
<comment type="catalytic activity">
    <reaction evidence="9">
        <text>5,6-dimethylbenzimidazole + nicotinate beta-D-ribonucleotide = alpha-ribazole 5'-phosphate + nicotinate + H(+)</text>
        <dbReference type="Rhea" id="RHEA:11196"/>
        <dbReference type="ChEBI" id="CHEBI:15378"/>
        <dbReference type="ChEBI" id="CHEBI:15890"/>
        <dbReference type="ChEBI" id="CHEBI:32544"/>
        <dbReference type="ChEBI" id="CHEBI:57502"/>
        <dbReference type="ChEBI" id="CHEBI:57918"/>
        <dbReference type="EC" id="2.4.2.21"/>
    </reaction>
</comment>
<dbReference type="Proteomes" id="UP001057498">
    <property type="component" value="Chromosome"/>
</dbReference>
<evidence type="ECO:0000313" key="10">
    <source>
        <dbReference type="EMBL" id="BDI04396.1"/>
    </source>
</evidence>
<dbReference type="Gene3D" id="3.40.50.10210">
    <property type="match status" value="1"/>
</dbReference>
<dbReference type="PANTHER" id="PTHR43463:SF1">
    <property type="entry name" value="NICOTINATE-NUCLEOTIDE--DIMETHYLBENZIMIDAZOLE PHOSPHORIBOSYLTRANSFERASE"/>
    <property type="match status" value="1"/>
</dbReference>
<dbReference type="GO" id="GO:0016757">
    <property type="term" value="F:glycosyltransferase activity"/>
    <property type="evidence" value="ECO:0007669"/>
    <property type="project" value="UniProtKB-KW"/>
</dbReference>
<sequence length="370" mass="38474">MLTDQPPLIAPTARPSLEQALQLKLARRAGIAGSMGELEPLAVRIGLIQNHLRPRLRQPQLLLFAGDHGLAVDVSTPQARGTAATVDDILENRVPLPLFAHRQGLTLHLVDSGLATPLPPRPGVLARKIAHGTRNCRVAQAMTLDQVSAAIRAGMEIADALPGNALGCAGLGVGSLQAAALVISRLTGLPLRELINAGPDMDGLELEHAMVVLQAAQTRHGNVEDPVEVLAAFGGFETAMMVGALLKAAEKRHLLLIDGMAACAALIIASHIAGPVADYAVFCRSTEHHGLDAVLAGFQSTALLALGMHSIDGTGITLSWPLVDAAAALLSDVVDNVEPLPVSTTGTSGGIDTPVPAGVPQREFITLPDR</sequence>
<evidence type="ECO:0000313" key="11">
    <source>
        <dbReference type="Proteomes" id="UP001057498"/>
    </source>
</evidence>
<keyword evidence="6 10" id="KW-0328">Glycosyltransferase</keyword>
<dbReference type="SUPFAM" id="SSF52733">
    <property type="entry name" value="Nicotinate mononucleotide:5,6-dimethylbenzimidazole phosphoribosyltransferase (CobT)"/>
    <property type="match status" value="1"/>
</dbReference>
<dbReference type="Pfam" id="PF02277">
    <property type="entry name" value="DBI_PRT"/>
    <property type="match status" value="1"/>
</dbReference>
<evidence type="ECO:0000256" key="1">
    <source>
        <dbReference type="ARBA" id="ARBA00005049"/>
    </source>
</evidence>
<evidence type="ECO:0000256" key="6">
    <source>
        <dbReference type="ARBA" id="ARBA00022676"/>
    </source>
</evidence>
<dbReference type="InterPro" id="IPR003200">
    <property type="entry name" value="Nict_dMeBzImd_PRibTrfase"/>
</dbReference>
<evidence type="ECO:0000256" key="9">
    <source>
        <dbReference type="ARBA" id="ARBA00047340"/>
    </source>
</evidence>
<protein>
    <recommendedName>
        <fullName evidence="4">Nicotinate-nucleotide--dimethylbenzimidazole phosphoribosyltransferase</fullName>
        <ecNumber evidence="3">2.4.2.21</ecNumber>
    </recommendedName>
    <alternativeName>
        <fullName evidence="8">N(1)-alpha-phosphoribosyltransferase</fullName>
    </alternativeName>
</protein>
<accession>A0ABN6PHB4</accession>
<dbReference type="RefSeq" id="WP_251972522.1">
    <property type="nucleotide sequence ID" value="NZ_AP025730.1"/>
</dbReference>
<evidence type="ECO:0000256" key="3">
    <source>
        <dbReference type="ARBA" id="ARBA00011991"/>
    </source>
</evidence>
<proteinExistence type="inferred from homology"/>
<comment type="pathway">
    <text evidence="1">Nucleoside biosynthesis; alpha-ribazole biosynthesis; alpha-ribazole from 5,6-dimethylbenzimidazole: step 1/2.</text>
</comment>
<keyword evidence="7" id="KW-0808">Transferase</keyword>
<dbReference type="EC" id="2.4.2.21" evidence="3"/>
<name>A0ABN6PHB4_9BURK</name>
<dbReference type="CDD" id="cd02439">
    <property type="entry name" value="DMB-PRT_CobT"/>
    <property type="match status" value="1"/>
</dbReference>
<reference evidence="10" key="1">
    <citation type="submission" date="2022-04" db="EMBL/GenBank/DDBJ databases">
        <title>Whole genome sequence of Sphaerotilus sp. FB-5.</title>
        <authorList>
            <person name="Takeda M."/>
            <person name="Narihara S."/>
            <person name="Akimoto M."/>
            <person name="Akimoto R."/>
            <person name="Nishiyashiki S."/>
            <person name="Murakami T."/>
        </authorList>
    </citation>
    <scope>NUCLEOTIDE SEQUENCE</scope>
    <source>
        <strain evidence="10">FB-5</strain>
    </source>
</reference>
<evidence type="ECO:0000256" key="7">
    <source>
        <dbReference type="ARBA" id="ARBA00022679"/>
    </source>
</evidence>
<organism evidence="10 11">
    <name type="scientific">Sphaerotilus microaerophilus</name>
    <dbReference type="NCBI Taxonomy" id="2914710"/>
    <lineage>
        <taxon>Bacteria</taxon>
        <taxon>Pseudomonadati</taxon>
        <taxon>Pseudomonadota</taxon>
        <taxon>Betaproteobacteria</taxon>
        <taxon>Burkholderiales</taxon>
        <taxon>Sphaerotilaceae</taxon>
        <taxon>Sphaerotilus</taxon>
    </lineage>
</organism>
<evidence type="ECO:0000256" key="4">
    <source>
        <dbReference type="ARBA" id="ARBA00015486"/>
    </source>
</evidence>
<dbReference type="PANTHER" id="PTHR43463">
    <property type="entry name" value="NICOTINATE-NUCLEOTIDE--DIMETHYLBENZIMIDAZOLE PHOSPHORIBOSYLTRANSFERASE"/>
    <property type="match status" value="1"/>
</dbReference>
<keyword evidence="5" id="KW-0169">Cobalamin biosynthesis</keyword>
<dbReference type="EMBL" id="AP025730">
    <property type="protein sequence ID" value="BDI04396.1"/>
    <property type="molecule type" value="Genomic_DNA"/>
</dbReference>
<dbReference type="InterPro" id="IPR036087">
    <property type="entry name" value="Nict_dMeBzImd_PRibTrfase_sf"/>
</dbReference>
<gene>
    <name evidence="10" type="primary">cobT_1</name>
    <name evidence="10" type="ORF">CATMQ487_13660</name>
</gene>
<dbReference type="Gene3D" id="1.10.1610.10">
    <property type="match status" value="1"/>
</dbReference>
<evidence type="ECO:0000256" key="2">
    <source>
        <dbReference type="ARBA" id="ARBA00007110"/>
    </source>
</evidence>